<dbReference type="Gene3D" id="2.60.40.640">
    <property type="match status" value="1"/>
</dbReference>
<accession>A0A1Y1Y5L8</accession>
<dbReference type="SUPFAM" id="SSF81296">
    <property type="entry name" value="E set domains"/>
    <property type="match status" value="1"/>
</dbReference>
<dbReference type="GO" id="GO:0031625">
    <property type="term" value="F:ubiquitin protein ligase binding"/>
    <property type="evidence" value="ECO:0007669"/>
    <property type="project" value="TreeGrafter"/>
</dbReference>
<reference evidence="2 3" key="1">
    <citation type="submission" date="2016-07" db="EMBL/GenBank/DDBJ databases">
        <title>Pervasive Adenine N6-methylation of Active Genes in Fungi.</title>
        <authorList>
            <consortium name="DOE Joint Genome Institute"/>
            <person name="Mondo S.J."/>
            <person name="Dannebaum R.O."/>
            <person name="Kuo R.C."/>
            <person name="Labutti K."/>
            <person name="Haridas S."/>
            <person name="Kuo A."/>
            <person name="Salamov A."/>
            <person name="Ahrendt S.R."/>
            <person name="Lipzen A."/>
            <person name="Sullivan W."/>
            <person name="Andreopoulos W.B."/>
            <person name="Clum A."/>
            <person name="Lindquist E."/>
            <person name="Daum C."/>
            <person name="Ramamoorthy G.K."/>
            <person name="Gryganskyi A."/>
            <person name="Culley D."/>
            <person name="Magnuson J.K."/>
            <person name="James T.Y."/>
            <person name="O'Malley M.A."/>
            <person name="Stajich J.E."/>
            <person name="Spatafora J.W."/>
            <person name="Visel A."/>
            <person name="Grigoriev I.V."/>
        </authorList>
    </citation>
    <scope>NUCLEOTIDE SEQUENCE [LARGE SCALE GENOMIC DNA]</scope>
    <source>
        <strain evidence="2 3">CBS 931.73</strain>
    </source>
</reference>
<comment type="caution">
    <text evidence="2">The sequence shown here is derived from an EMBL/GenBank/DDBJ whole genome shotgun (WGS) entry which is preliminary data.</text>
</comment>
<sequence length="338" mass="38404">MLKRVRRDSSGLLSEEGLDIGLHHDILTMHGSPNESVGCVLSGTLNFNLVEPLKVKSISLKFIGKVKIDGSPEFARYEYELIQHKWVFLEASQDSYTMAPRSYSYDFELHLRGNLPESVVVNYGKIYYRLVAVVERPAFRFDIKKIKDVDIKRAPLFSTDSLLPPTMASGIWSENLAYHISIPDITYTIGESFPVVFNFCLLDPTFKIREVSLILREFILYNIEGSEPVSREYDISGTRRRCPGESELAWDGIIKLRIPRHTYSDCESKYITVLHKFFVEIELEEANGDIRVLHVLLRVGIQSAIQSELSQSPPMYQPITYSSGAPPPPYSCLDIVCA</sequence>
<dbReference type="EMBL" id="MCFE01000239">
    <property type="protein sequence ID" value="ORX93321.1"/>
    <property type="molecule type" value="Genomic_DNA"/>
</dbReference>
<organism evidence="2 3">
    <name type="scientific">Basidiobolus meristosporus CBS 931.73</name>
    <dbReference type="NCBI Taxonomy" id="1314790"/>
    <lineage>
        <taxon>Eukaryota</taxon>
        <taxon>Fungi</taxon>
        <taxon>Fungi incertae sedis</taxon>
        <taxon>Zoopagomycota</taxon>
        <taxon>Entomophthoromycotina</taxon>
        <taxon>Basidiobolomycetes</taxon>
        <taxon>Basidiobolales</taxon>
        <taxon>Basidiobolaceae</taxon>
        <taxon>Basidiobolus</taxon>
    </lineage>
</organism>
<evidence type="ECO:0000259" key="1">
    <source>
        <dbReference type="SMART" id="SM01017"/>
    </source>
</evidence>
<dbReference type="InParanoid" id="A0A1Y1Y5L8"/>
<proteinExistence type="predicted"/>
<gene>
    <name evidence="2" type="ORF">K493DRAFT_302740</name>
</gene>
<dbReference type="GO" id="GO:0070086">
    <property type="term" value="P:ubiquitin-dependent endocytosis"/>
    <property type="evidence" value="ECO:0007669"/>
    <property type="project" value="TreeGrafter"/>
</dbReference>
<dbReference type="GO" id="GO:0030674">
    <property type="term" value="F:protein-macromolecule adaptor activity"/>
    <property type="evidence" value="ECO:0007669"/>
    <property type="project" value="TreeGrafter"/>
</dbReference>
<name>A0A1Y1Y5L8_9FUNG</name>
<dbReference type="InterPro" id="IPR014752">
    <property type="entry name" value="Arrestin-like_C"/>
</dbReference>
<dbReference type="Pfam" id="PF02752">
    <property type="entry name" value="Arrestin_C"/>
    <property type="match status" value="1"/>
</dbReference>
<dbReference type="InterPro" id="IPR050357">
    <property type="entry name" value="Arrestin_domain-protein"/>
</dbReference>
<dbReference type="InterPro" id="IPR014756">
    <property type="entry name" value="Ig_E-set"/>
</dbReference>
<dbReference type="OrthoDB" id="2333384at2759"/>
<keyword evidence="3" id="KW-1185">Reference proteome</keyword>
<dbReference type="PANTHER" id="PTHR11188:SF17">
    <property type="entry name" value="FI21816P1"/>
    <property type="match status" value="1"/>
</dbReference>
<feature type="domain" description="Arrestin C-terminal-like" evidence="1">
    <location>
        <begin position="172"/>
        <end position="297"/>
    </location>
</feature>
<dbReference type="InterPro" id="IPR011022">
    <property type="entry name" value="Arrestin_C-like"/>
</dbReference>
<dbReference type="AlphaFoldDB" id="A0A1Y1Y5L8"/>
<dbReference type="PANTHER" id="PTHR11188">
    <property type="entry name" value="ARRESTIN DOMAIN CONTAINING PROTEIN"/>
    <property type="match status" value="1"/>
</dbReference>
<dbReference type="STRING" id="1314790.A0A1Y1Y5L8"/>
<dbReference type="GO" id="GO:0005829">
    <property type="term" value="C:cytosol"/>
    <property type="evidence" value="ECO:0007669"/>
    <property type="project" value="TreeGrafter"/>
</dbReference>
<protein>
    <recommendedName>
        <fullName evidence="1">Arrestin C-terminal-like domain-containing protein</fullName>
    </recommendedName>
</protein>
<dbReference type="SMART" id="SM01017">
    <property type="entry name" value="Arrestin_C"/>
    <property type="match status" value="1"/>
</dbReference>
<evidence type="ECO:0000313" key="2">
    <source>
        <dbReference type="EMBL" id="ORX93321.1"/>
    </source>
</evidence>
<dbReference type="Proteomes" id="UP000193498">
    <property type="component" value="Unassembled WGS sequence"/>
</dbReference>
<dbReference type="GO" id="GO:0005886">
    <property type="term" value="C:plasma membrane"/>
    <property type="evidence" value="ECO:0007669"/>
    <property type="project" value="TreeGrafter"/>
</dbReference>
<evidence type="ECO:0000313" key="3">
    <source>
        <dbReference type="Proteomes" id="UP000193498"/>
    </source>
</evidence>